<dbReference type="Proteomes" id="UP000765845">
    <property type="component" value="Unassembled WGS sequence"/>
</dbReference>
<proteinExistence type="predicted"/>
<dbReference type="Pfam" id="PF12697">
    <property type="entry name" value="Abhydrolase_6"/>
    <property type="match status" value="1"/>
</dbReference>
<reference evidence="2 3" key="1">
    <citation type="submission" date="2020-04" db="EMBL/GenBank/DDBJ databases">
        <authorList>
            <person name="Yoon J."/>
        </authorList>
    </citation>
    <scope>NUCLEOTIDE SEQUENCE [LARGE SCALE GENOMIC DNA]</scope>
    <source>
        <strain evidence="2 3">KMU-166</strain>
    </source>
</reference>
<evidence type="ECO:0000259" key="1">
    <source>
        <dbReference type="Pfam" id="PF12697"/>
    </source>
</evidence>
<accession>A0ABX1GBP6</accession>
<dbReference type="Gene3D" id="3.40.50.1820">
    <property type="entry name" value="alpha/beta hydrolase"/>
    <property type="match status" value="1"/>
</dbReference>
<keyword evidence="3" id="KW-1185">Reference proteome</keyword>
<dbReference type="RefSeq" id="WP_168448918.1">
    <property type="nucleotide sequence ID" value="NZ_JAAWWK010000001.1"/>
</dbReference>
<organism evidence="2 3">
    <name type="scientific">Spongiibacter thalassae</name>
    <dbReference type="NCBI Taxonomy" id="2721624"/>
    <lineage>
        <taxon>Bacteria</taxon>
        <taxon>Pseudomonadati</taxon>
        <taxon>Pseudomonadota</taxon>
        <taxon>Gammaproteobacteria</taxon>
        <taxon>Cellvibrionales</taxon>
        <taxon>Spongiibacteraceae</taxon>
        <taxon>Spongiibacter</taxon>
    </lineage>
</organism>
<dbReference type="PANTHER" id="PTHR37017:SF11">
    <property type="entry name" value="ESTERASE_LIPASE_THIOESTERASE DOMAIN-CONTAINING PROTEIN"/>
    <property type="match status" value="1"/>
</dbReference>
<evidence type="ECO:0000313" key="3">
    <source>
        <dbReference type="Proteomes" id="UP000765845"/>
    </source>
</evidence>
<dbReference type="SUPFAM" id="SSF53474">
    <property type="entry name" value="alpha/beta-Hydrolases"/>
    <property type="match status" value="1"/>
</dbReference>
<gene>
    <name evidence="2" type="ORF">HCU74_03070</name>
</gene>
<name>A0ABX1GBP6_9GAMM</name>
<protein>
    <submittedName>
        <fullName evidence="2">Alpha/beta hydrolase</fullName>
    </submittedName>
</protein>
<feature type="domain" description="AB hydrolase-1" evidence="1">
    <location>
        <begin position="6"/>
        <end position="235"/>
    </location>
</feature>
<comment type="caution">
    <text evidence="2">The sequence shown here is derived from an EMBL/GenBank/DDBJ whole genome shotgun (WGS) entry which is preliminary data.</text>
</comment>
<dbReference type="InterPro" id="IPR000073">
    <property type="entry name" value="AB_hydrolase_1"/>
</dbReference>
<dbReference type="InterPro" id="IPR029058">
    <property type="entry name" value="AB_hydrolase_fold"/>
</dbReference>
<dbReference type="GO" id="GO:0016787">
    <property type="term" value="F:hydrolase activity"/>
    <property type="evidence" value="ECO:0007669"/>
    <property type="project" value="UniProtKB-KW"/>
</dbReference>
<dbReference type="EMBL" id="JAAWWK010000001">
    <property type="protein sequence ID" value="NKI16395.1"/>
    <property type="molecule type" value="Genomic_DNA"/>
</dbReference>
<sequence length="250" mass="26948">MTTDGFVFVHGGQHDARCWQPTLDALQRLTDLPALAVNLPGRNGEPGNLGTLTIAQCAESVCRQIADHQLSGRLTLVGHSMAGISLPAIAALLGEQRLHSLVFMSCCIPEEGRSIIDSLDPPMSIISRLAARHLATMRPMPGLFAKWVFGNGMTAAQKRYLVQTLCREATSITSEAVSRRNMPACPRHWIMLEQDRALSPARQKSYIDNLGGVDSIESLNCCHDAMIAEPELVAATLVKLTAAPATNTPG</sequence>
<evidence type="ECO:0000313" key="2">
    <source>
        <dbReference type="EMBL" id="NKI16395.1"/>
    </source>
</evidence>
<keyword evidence="2" id="KW-0378">Hydrolase</keyword>
<dbReference type="InterPro" id="IPR052897">
    <property type="entry name" value="Sec-Metab_Biosynth_Hydrolase"/>
</dbReference>
<dbReference type="PANTHER" id="PTHR37017">
    <property type="entry name" value="AB HYDROLASE-1 DOMAIN-CONTAINING PROTEIN-RELATED"/>
    <property type="match status" value="1"/>
</dbReference>